<accession>A0A2A6B5A3</accession>
<dbReference type="Proteomes" id="UP000005239">
    <property type="component" value="Unassembled WGS sequence"/>
</dbReference>
<organism evidence="3 4">
    <name type="scientific">Pristionchus pacificus</name>
    <name type="common">Parasitic nematode worm</name>
    <dbReference type="NCBI Taxonomy" id="54126"/>
    <lineage>
        <taxon>Eukaryota</taxon>
        <taxon>Metazoa</taxon>
        <taxon>Ecdysozoa</taxon>
        <taxon>Nematoda</taxon>
        <taxon>Chromadorea</taxon>
        <taxon>Rhabditida</taxon>
        <taxon>Rhabditina</taxon>
        <taxon>Diplogasteromorpha</taxon>
        <taxon>Diplogasteroidea</taxon>
        <taxon>Neodiplogasteridae</taxon>
        <taxon>Pristionchus</taxon>
    </lineage>
</organism>
<feature type="compositionally biased region" description="Basic residues" evidence="1">
    <location>
        <begin position="107"/>
        <end position="121"/>
    </location>
</feature>
<gene>
    <name evidence="3" type="primary">WBGene00272266</name>
</gene>
<keyword evidence="2" id="KW-1133">Transmembrane helix</keyword>
<keyword evidence="2" id="KW-0812">Transmembrane</keyword>
<name>A0A2A6B5A3_PRIPA</name>
<evidence type="ECO:0000313" key="4">
    <source>
        <dbReference type="Proteomes" id="UP000005239"/>
    </source>
</evidence>
<dbReference type="AlphaFoldDB" id="A0A2A6B5A3"/>
<evidence type="ECO:0000256" key="1">
    <source>
        <dbReference type="SAM" id="MobiDB-lite"/>
    </source>
</evidence>
<feature type="compositionally biased region" description="Low complexity" evidence="1">
    <location>
        <begin position="150"/>
        <end position="181"/>
    </location>
</feature>
<reference evidence="3" key="2">
    <citation type="submission" date="2022-06" db="UniProtKB">
        <authorList>
            <consortium name="EnsemblMetazoa"/>
        </authorList>
    </citation>
    <scope>IDENTIFICATION</scope>
    <source>
        <strain evidence="3">PS312</strain>
    </source>
</reference>
<sequence>MVGAKGCPVGAPGGGAVASFKGSFLNTLRIYRILLSGALCSGPYAKYFKGAIAVAVAGALAYGIYAYVASDAQREPARSRAVRMKNPSLHSASLTGQNDEIATTSKPTKKGGKTKRKKRRSASSARLGRTSSSTSSTSTPGKPDEITDSAPATPKAEDAAPAAGAADATPAATADSTTTPTVHNVEPTQ</sequence>
<accession>A0A8R1YLJ7</accession>
<reference evidence="4" key="1">
    <citation type="journal article" date="2008" name="Nat. Genet.">
        <title>The Pristionchus pacificus genome provides a unique perspective on nematode lifestyle and parasitism.</title>
        <authorList>
            <person name="Dieterich C."/>
            <person name="Clifton S.W."/>
            <person name="Schuster L.N."/>
            <person name="Chinwalla A."/>
            <person name="Delehaunty K."/>
            <person name="Dinkelacker I."/>
            <person name="Fulton L."/>
            <person name="Fulton R."/>
            <person name="Godfrey J."/>
            <person name="Minx P."/>
            <person name="Mitreva M."/>
            <person name="Roeseler W."/>
            <person name="Tian H."/>
            <person name="Witte H."/>
            <person name="Yang S.P."/>
            <person name="Wilson R.K."/>
            <person name="Sommer R.J."/>
        </authorList>
    </citation>
    <scope>NUCLEOTIDE SEQUENCE [LARGE SCALE GENOMIC DNA]</scope>
    <source>
        <strain evidence="4">PS312</strain>
    </source>
</reference>
<feature type="compositionally biased region" description="Low complexity" evidence="1">
    <location>
        <begin position="122"/>
        <end position="141"/>
    </location>
</feature>
<proteinExistence type="predicted"/>
<feature type="compositionally biased region" description="Polar residues" evidence="1">
    <location>
        <begin position="88"/>
        <end position="101"/>
    </location>
</feature>
<keyword evidence="4" id="KW-1185">Reference proteome</keyword>
<keyword evidence="2" id="KW-0472">Membrane</keyword>
<dbReference type="EnsemblMetazoa" id="PPA33897.1">
    <property type="protein sequence ID" value="PPA33897.1"/>
    <property type="gene ID" value="WBGene00272266"/>
</dbReference>
<evidence type="ECO:0000313" key="3">
    <source>
        <dbReference type="EnsemblMetazoa" id="PPA33897.1"/>
    </source>
</evidence>
<protein>
    <submittedName>
        <fullName evidence="3">Uncharacterized protein</fullName>
    </submittedName>
</protein>
<feature type="region of interest" description="Disordered" evidence="1">
    <location>
        <begin position="78"/>
        <end position="189"/>
    </location>
</feature>
<evidence type="ECO:0000256" key="2">
    <source>
        <dbReference type="SAM" id="Phobius"/>
    </source>
</evidence>
<feature type="transmembrane region" description="Helical" evidence="2">
    <location>
        <begin position="47"/>
        <end position="68"/>
    </location>
</feature>